<dbReference type="Proteomes" id="UP001212997">
    <property type="component" value="Unassembled WGS sequence"/>
</dbReference>
<protein>
    <recommendedName>
        <fullName evidence="3">ABC transporter domain-containing protein</fullName>
    </recommendedName>
</protein>
<dbReference type="GO" id="GO:0015421">
    <property type="term" value="F:ABC-type oligopeptide transporter activity"/>
    <property type="evidence" value="ECO:0007669"/>
    <property type="project" value="TreeGrafter"/>
</dbReference>
<keyword evidence="5" id="KW-1185">Reference proteome</keyword>
<dbReference type="PROSITE" id="PS50893">
    <property type="entry name" value="ABC_TRANSPORTER_2"/>
    <property type="match status" value="1"/>
</dbReference>
<keyword evidence="2" id="KW-0067">ATP-binding</keyword>
<dbReference type="Gene3D" id="3.40.50.300">
    <property type="entry name" value="P-loop containing nucleotide triphosphate hydrolases"/>
    <property type="match status" value="1"/>
</dbReference>
<dbReference type="InterPro" id="IPR003439">
    <property type="entry name" value="ABC_transporter-like_ATP-bd"/>
</dbReference>
<dbReference type="EMBL" id="JANAWD010000349">
    <property type="protein sequence ID" value="KAJ3480906.1"/>
    <property type="molecule type" value="Genomic_DNA"/>
</dbReference>
<dbReference type="PANTHER" id="PTHR43394:SF1">
    <property type="entry name" value="ATP-BINDING CASSETTE SUB-FAMILY B MEMBER 10, MITOCHONDRIAL"/>
    <property type="match status" value="1"/>
</dbReference>
<dbReference type="InterPro" id="IPR039421">
    <property type="entry name" value="Type_1_exporter"/>
</dbReference>
<accession>A0AAD5UZP7</accession>
<dbReference type="InterPro" id="IPR003593">
    <property type="entry name" value="AAA+_ATPase"/>
</dbReference>
<dbReference type="Pfam" id="PF00005">
    <property type="entry name" value="ABC_tran"/>
    <property type="match status" value="1"/>
</dbReference>
<comment type="caution">
    <text evidence="4">The sequence shown here is derived from an EMBL/GenBank/DDBJ whole genome shotgun (WGS) entry which is preliminary data.</text>
</comment>
<reference evidence="4" key="1">
    <citation type="submission" date="2022-07" db="EMBL/GenBank/DDBJ databases">
        <title>Genome Sequence of Physisporinus lineatus.</title>
        <authorList>
            <person name="Buettner E."/>
        </authorList>
    </citation>
    <scope>NUCLEOTIDE SEQUENCE</scope>
    <source>
        <strain evidence="4">VT162</strain>
    </source>
</reference>
<evidence type="ECO:0000313" key="5">
    <source>
        <dbReference type="Proteomes" id="UP001212997"/>
    </source>
</evidence>
<gene>
    <name evidence="4" type="ORF">NLI96_g8014</name>
</gene>
<evidence type="ECO:0000259" key="3">
    <source>
        <dbReference type="PROSITE" id="PS50893"/>
    </source>
</evidence>
<dbReference type="GO" id="GO:0016887">
    <property type="term" value="F:ATP hydrolysis activity"/>
    <property type="evidence" value="ECO:0007669"/>
    <property type="project" value="InterPro"/>
</dbReference>
<proteinExistence type="predicted"/>
<evidence type="ECO:0000313" key="4">
    <source>
        <dbReference type="EMBL" id="KAJ3480906.1"/>
    </source>
</evidence>
<dbReference type="SUPFAM" id="SSF52540">
    <property type="entry name" value="P-loop containing nucleoside triphosphate hydrolases"/>
    <property type="match status" value="1"/>
</dbReference>
<name>A0AAD5UZP7_9APHY</name>
<dbReference type="PANTHER" id="PTHR43394">
    <property type="entry name" value="ATP-DEPENDENT PERMEASE MDL1, MITOCHONDRIAL"/>
    <property type="match status" value="1"/>
</dbReference>
<dbReference type="AlphaFoldDB" id="A0AAD5UZP7"/>
<evidence type="ECO:0000256" key="1">
    <source>
        <dbReference type="ARBA" id="ARBA00022741"/>
    </source>
</evidence>
<keyword evidence="1" id="KW-0547">Nucleotide-binding</keyword>
<feature type="domain" description="ABC transporter" evidence="3">
    <location>
        <begin position="398"/>
        <end position="669"/>
    </location>
</feature>
<dbReference type="InterPro" id="IPR027417">
    <property type="entry name" value="P-loop_NTPase"/>
</dbReference>
<sequence length="705" mass="78675">MKANETLHPSLNEVQLGVWRIVYTRPASVVFNGRLPLGQLKKAHHYTRTYIIPFFRDIWLVLGAKLFLLFVSDQIWTGIRGALKLYLLNALMKEIEYSFIASRENGWAISRVLVIRLGCVCAEGMTRWLHDKYSPIMRTRIKLHFKKVIMRAHLRLDLQTYSNAANRPNIKGSRTWNVFHDLVRSTAVASSLLSHIALILELARGERGGFFFAIICVSKPIYMFITKDDMWSNKFIAYATNPNFLRSRDLLSLAIEQKYKQEVLSGSLEGYIMNEFDKANTALKRTSDEFPTEAYRASRSPFVGICTSLLGDLPLMYYAVNAIMSPNTLSISALAIHQQTAVSIHAAITRITHQGSSINKNLNHIKSLYDGLNVRNSIPDGKLPYPDSGSPTETGMAISVRDVSFQYPGPSGTRFALKNVSFDIAASSLVVIVGANGSGKSSLVNLLTKLHYPTSGTILVDGKPMNEYRSRDLRRGMALLTQDHVLFPISVGENIAIGDPDCEDGPKKYECIQAAARLGGATEVIQKLDQGLEDMTEREETLCSSPFPLPPGPLKEIAEKIERYTEFSGGEVQRLVASRTFMRISSGKVKLVVADEPTSAMDPEGELELFEALRKVQDGMTMIFITHRFGHLTKHADLILCLKDGELVELGAHRELIARDGEYSRLYNIQASAFAEDLLPVPGLDFSVPRSRSAFKFEPNLDSES</sequence>
<evidence type="ECO:0000256" key="2">
    <source>
        <dbReference type="ARBA" id="ARBA00022840"/>
    </source>
</evidence>
<dbReference type="SMART" id="SM00382">
    <property type="entry name" value="AAA"/>
    <property type="match status" value="1"/>
</dbReference>
<organism evidence="4 5">
    <name type="scientific">Meripilus lineatus</name>
    <dbReference type="NCBI Taxonomy" id="2056292"/>
    <lineage>
        <taxon>Eukaryota</taxon>
        <taxon>Fungi</taxon>
        <taxon>Dikarya</taxon>
        <taxon>Basidiomycota</taxon>
        <taxon>Agaricomycotina</taxon>
        <taxon>Agaricomycetes</taxon>
        <taxon>Polyporales</taxon>
        <taxon>Meripilaceae</taxon>
        <taxon>Meripilus</taxon>
    </lineage>
</organism>
<dbReference type="GO" id="GO:0005524">
    <property type="term" value="F:ATP binding"/>
    <property type="evidence" value="ECO:0007669"/>
    <property type="project" value="UniProtKB-KW"/>
</dbReference>